<organism evidence="2 4">
    <name type="scientific">Prorocentrum cordatum</name>
    <dbReference type="NCBI Taxonomy" id="2364126"/>
    <lineage>
        <taxon>Eukaryota</taxon>
        <taxon>Sar</taxon>
        <taxon>Alveolata</taxon>
        <taxon>Dinophyceae</taxon>
        <taxon>Prorocentrales</taxon>
        <taxon>Prorocentraceae</taxon>
        <taxon>Prorocentrum</taxon>
    </lineage>
</organism>
<dbReference type="EMBL" id="CAUYUJ010019705">
    <property type="protein sequence ID" value="CAK0893074.1"/>
    <property type="molecule type" value="Genomic_DNA"/>
</dbReference>
<name>A0ABN9SV73_9DINO</name>
<dbReference type="Proteomes" id="UP001189429">
    <property type="component" value="Unassembled WGS sequence"/>
</dbReference>
<protein>
    <submittedName>
        <fullName evidence="2">Uncharacterized protein</fullName>
    </submittedName>
</protein>
<dbReference type="EMBL" id="CAUYUJ010013547">
    <property type="protein sequence ID" value="CAK0836395.1"/>
    <property type="molecule type" value="Genomic_DNA"/>
</dbReference>
<gene>
    <name evidence="2" type="ORF">PCOR1329_LOCUS32889</name>
    <name evidence="3" type="ORF">PCOR1329_LOCUS72540</name>
</gene>
<sequence length="145" mass="16376">MPCCADAFNLAGRNIGSWDLHSWASTFCGTLAITPSTPLGIMRSRSRIPRRIQDQKLSNFRRIQPFEYFLWSDVRVPPSFESIKKCIAAAVDLIPADLRFETVGGERLAYTAAVLPEFNRLCDVESSRDLWGKPLLEVRVVFVGR</sequence>
<feature type="transmembrane region" description="Helical" evidence="1">
    <location>
        <begin position="20"/>
        <end position="41"/>
    </location>
</feature>
<reference evidence="2" key="1">
    <citation type="submission" date="2023-10" db="EMBL/GenBank/DDBJ databases">
        <authorList>
            <person name="Chen Y."/>
            <person name="Shah S."/>
            <person name="Dougan E. K."/>
            <person name="Thang M."/>
            <person name="Chan C."/>
        </authorList>
    </citation>
    <scope>NUCLEOTIDE SEQUENCE [LARGE SCALE GENOMIC DNA]</scope>
</reference>
<keyword evidence="4" id="KW-1185">Reference proteome</keyword>
<evidence type="ECO:0000313" key="2">
    <source>
        <dbReference type="EMBL" id="CAK0836395.1"/>
    </source>
</evidence>
<proteinExistence type="predicted"/>
<keyword evidence="1" id="KW-0472">Membrane</keyword>
<accession>A0ABN9SV73</accession>
<keyword evidence="1" id="KW-1133">Transmembrane helix</keyword>
<evidence type="ECO:0000313" key="4">
    <source>
        <dbReference type="Proteomes" id="UP001189429"/>
    </source>
</evidence>
<keyword evidence="1" id="KW-0812">Transmembrane</keyword>
<evidence type="ECO:0000256" key="1">
    <source>
        <dbReference type="SAM" id="Phobius"/>
    </source>
</evidence>
<evidence type="ECO:0000313" key="3">
    <source>
        <dbReference type="EMBL" id="CAK0893074.1"/>
    </source>
</evidence>
<comment type="caution">
    <text evidence="2">The sequence shown here is derived from an EMBL/GenBank/DDBJ whole genome shotgun (WGS) entry which is preliminary data.</text>
</comment>